<keyword evidence="2" id="KW-1185">Reference proteome</keyword>
<gene>
    <name evidence="1" type="ORF">ACHAWO_007761</name>
</gene>
<reference evidence="1 2" key="1">
    <citation type="submission" date="2024-10" db="EMBL/GenBank/DDBJ databases">
        <title>Updated reference genomes for cyclostephanoid diatoms.</title>
        <authorList>
            <person name="Roberts W.R."/>
            <person name="Alverson A.J."/>
        </authorList>
    </citation>
    <scope>NUCLEOTIDE SEQUENCE [LARGE SCALE GENOMIC DNA]</scope>
    <source>
        <strain evidence="1 2">AJA010-31</strain>
    </source>
</reference>
<dbReference type="EMBL" id="JALLPJ020000517">
    <property type="protein sequence ID" value="KAL3789603.1"/>
    <property type="molecule type" value="Genomic_DNA"/>
</dbReference>
<name>A0ABD3PPA9_9STRA</name>
<protein>
    <submittedName>
        <fullName evidence="1">Uncharacterized protein</fullName>
    </submittedName>
</protein>
<accession>A0ABD3PPA9</accession>
<organism evidence="1 2">
    <name type="scientific">Cyclotella atomus</name>
    <dbReference type="NCBI Taxonomy" id="382360"/>
    <lineage>
        <taxon>Eukaryota</taxon>
        <taxon>Sar</taxon>
        <taxon>Stramenopiles</taxon>
        <taxon>Ochrophyta</taxon>
        <taxon>Bacillariophyta</taxon>
        <taxon>Coscinodiscophyceae</taxon>
        <taxon>Thalassiosirophycidae</taxon>
        <taxon>Stephanodiscales</taxon>
        <taxon>Stephanodiscaceae</taxon>
        <taxon>Cyclotella</taxon>
    </lineage>
</organism>
<proteinExistence type="predicted"/>
<dbReference type="Proteomes" id="UP001530400">
    <property type="component" value="Unassembled WGS sequence"/>
</dbReference>
<evidence type="ECO:0000313" key="2">
    <source>
        <dbReference type="Proteomes" id="UP001530400"/>
    </source>
</evidence>
<comment type="caution">
    <text evidence="1">The sequence shown here is derived from an EMBL/GenBank/DDBJ whole genome shotgun (WGS) entry which is preliminary data.</text>
</comment>
<dbReference type="AlphaFoldDB" id="A0ABD3PPA9"/>
<sequence>MAMNLAFRCNAPFVICPCCTARSLTKRKESKERHNFDSAASFQGSAISTDEQYNMLAKVADVGLGPQTPTQQRSAQHRAKKVVEIDRLLSASENEEYYVDLMILPDHDPLVYGKGDSAPL</sequence>
<evidence type="ECO:0000313" key="1">
    <source>
        <dbReference type="EMBL" id="KAL3789603.1"/>
    </source>
</evidence>